<accession>A0A2Z2NZM4</accession>
<dbReference type="Proteomes" id="UP000250079">
    <property type="component" value="Chromosome"/>
</dbReference>
<sequence>MPKAYWVARVTVTNEEQYPEYLAAGAPVYEKFGARFVVRGGRCEQLEGLNRARNVIVEFKDFDTAMAAYNSPEYQAAKKLRNAFAESDFMIVEGFDG</sequence>
<keyword evidence="3" id="KW-1185">Reference proteome</keyword>
<dbReference type="OrthoDB" id="516779at2"/>
<evidence type="ECO:0000313" key="3">
    <source>
        <dbReference type="Proteomes" id="UP000250079"/>
    </source>
</evidence>
<dbReference type="SUPFAM" id="SSF54909">
    <property type="entry name" value="Dimeric alpha+beta barrel"/>
    <property type="match status" value="1"/>
</dbReference>
<dbReference type="Gene3D" id="3.30.70.100">
    <property type="match status" value="1"/>
</dbReference>
<organism evidence="2 3">
    <name type="scientific">Granulosicoccus antarcticus IMCC3135</name>
    <dbReference type="NCBI Taxonomy" id="1192854"/>
    <lineage>
        <taxon>Bacteria</taxon>
        <taxon>Pseudomonadati</taxon>
        <taxon>Pseudomonadota</taxon>
        <taxon>Gammaproteobacteria</taxon>
        <taxon>Chromatiales</taxon>
        <taxon>Granulosicoccaceae</taxon>
        <taxon>Granulosicoccus</taxon>
    </lineage>
</organism>
<reference evidence="2 3" key="1">
    <citation type="submission" date="2016-12" db="EMBL/GenBank/DDBJ databases">
        <authorList>
            <person name="Song W.-J."/>
            <person name="Kurnit D.M."/>
        </authorList>
    </citation>
    <scope>NUCLEOTIDE SEQUENCE [LARGE SCALE GENOMIC DNA]</scope>
    <source>
        <strain evidence="2 3">IMCC3135</strain>
    </source>
</reference>
<dbReference type="InterPro" id="IPR010753">
    <property type="entry name" value="DUF1330"/>
</dbReference>
<dbReference type="AlphaFoldDB" id="A0A2Z2NZM4"/>
<evidence type="ECO:0000259" key="1">
    <source>
        <dbReference type="Pfam" id="PF07045"/>
    </source>
</evidence>
<dbReference type="EMBL" id="CP018632">
    <property type="protein sequence ID" value="ASJ76729.1"/>
    <property type="molecule type" value="Genomic_DNA"/>
</dbReference>
<name>A0A2Z2NZM4_9GAMM</name>
<protein>
    <recommendedName>
        <fullName evidence="1">DUF1330 domain-containing protein</fullName>
    </recommendedName>
</protein>
<gene>
    <name evidence="2" type="ORF">IMCC3135_33425</name>
</gene>
<evidence type="ECO:0000313" key="2">
    <source>
        <dbReference type="EMBL" id="ASJ76729.1"/>
    </source>
</evidence>
<dbReference type="KEGG" id="gai:IMCC3135_33425"/>
<dbReference type="PANTHER" id="PTHR41521">
    <property type="match status" value="1"/>
</dbReference>
<proteinExistence type="predicted"/>
<dbReference type="Pfam" id="PF07045">
    <property type="entry name" value="DUF1330"/>
    <property type="match status" value="1"/>
</dbReference>
<feature type="domain" description="DUF1330" evidence="1">
    <location>
        <begin position="3"/>
        <end position="95"/>
    </location>
</feature>
<dbReference type="PANTHER" id="PTHR41521:SF4">
    <property type="entry name" value="BLR0684 PROTEIN"/>
    <property type="match status" value="1"/>
</dbReference>
<dbReference type="InterPro" id="IPR011008">
    <property type="entry name" value="Dimeric_a/b-barrel"/>
</dbReference>
<dbReference type="RefSeq" id="WP_088921472.1">
    <property type="nucleotide sequence ID" value="NZ_CP018632.1"/>
</dbReference>